<dbReference type="OrthoDB" id="3119181at2759"/>
<accession>A0A4Y7TSR4</accession>
<dbReference type="AlphaFoldDB" id="A0A4Y7TSR4"/>
<keyword evidence="2" id="KW-0472">Membrane</keyword>
<feature type="region of interest" description="Disordered" evidence="1">
    <location>
        <begin position="259"/>
        <end position="282"/>
    </location>
</feature>
<feature type="region of interest" description="Disordered" evidence="1">
    <location>
        <begin position="76"/>
        <end position="96"/>
    </location>
</feature>
<evidence type="ECO:0000256" key="2">
    <source>
        <dbReference type="SAM" id="Phobius"/>
    </source>
</evidence>
<feature type="region of interest" description="Disordered" evidence="1">
    <location>
        <begin position="180"/>
        <end position="211"/>
    </location>
</feature>
<feature type="compositionally biased region" description="Pro residues" evidence="1">
    <location>
        <begin position="261"/>
        <end position="272"/>
    </location>
</feature>
<reference evidence="3 4" key="1">
    <citation type="journal article" date="2019" name="Nat. Ecol. Evol.">
        <title>Megaphylogeny resolves global patterns of mushroom evolution.</title>
        <authorList>
            <person name="Varga T."/>
            <person name="Krizsan K."/>
            <person name="Foldi C."/>
            <person name="Dima B."/>
            <person name="Sanchez-Garcia M."/>
            <person name="Sanchez-Ramirez S."/>
            <person name="Szollosi G.J."/>
            <person name="Szarkandi J.G."/>
            <person name="Papp V."/>
            <person name="Albert L."/>
            <person name="Andreopoulos W."/>
            <person name="Angelini C."/>
            <person name="Antonin V."/>
            <person name="Barry K.W."/>
            <person name="Bougher N.L."/>
            <person name="Buchanan P."/>
            <person name="Buyck B."/>
            <person name="Bense V."/>
            <person name="Catcheside P."/>
            <person name="Chovatia M."/>
            <person name="Cooper J."/>
            <person name="Damon W."/>
            <person name="Desjardin D."/>
            <person name="Finy P."/>
            <person name="Geml J."/>
            <person name="Haridas S."/>
            <person name="Hughes K."/>
            <person name="Justo A."/>
            <person name="Karasinski D."/>
            <person name="Kautmanova I."/>
            <person name="Kiss B."/>
            <person name="Kocsube S."/>
            <person name="Kotiranta H."/>
            <person name="LaButti K.M."/>
            <person name="Lechner B.E."/>
            <person name="Liimatainen K."/>
            <person name="Lipzen A."/>
            <person name="Lukacs Z."/>
            <person name="Mihaltcheva S."/>
            <person name="Morgado L.N."/>
            <person name="Niskanen T."/>
            <person name="Noordeloos M.E."/>
            <person name="Ohm R.A."/>
            <person name="Ortiz-Santana B."/>
            <person name="Ovrebo C."/>
            <person name="Racz N."/>
            <person name="Riley R."/>
            <person name="Savchenko A."/>
            <person name="Shiryaev A."/>
            <person name="Soop K."/>
            <person name="Spirin V."/>
            <person name="Szebenyi C."/>
            <person name="Tomsovsky M."/>
            <person name="Tulloss R.E."/>
            <person name="Uehling J."/>
            <person name="Grigoriev I.V."/>
            <person name="Vagvolgyi C."/>
            <person name="Papp T."/>
            <person name="Martin F.M."/>
            <person name="Miettinen O."/>
            <person name="Hibbett D.S."/>
            <person name="Nagy L.G."/>
        </authorList>
    </citation>
    <scope>NUCLEOTIDE SEQUENCE [LARGE SCALE GENOMIC DNA]</scope>
    <source>
        <strain evidence="3 4">FP101781</strain>
    </source>
</reference>
<keyword evidence="2" id="KW-0812">Transmembrane</keyword>
<sequence length="282" mass="30167">MSDNEVETYFNVRATAIGVVFGVVGLSIIIWTARWVVLKNRPVPAGGAPRADIPLATTPRRTRWIVTNRRQDTARSEGLPAYGDTQNTTIVRPGDPRYRAPADGLTAEAFGAGSLLDFSGNLSTGDRIQKAQNILAQLKIVASGAPEGGYPVGSLEALRFVELQRAMELLLSVDAEKASASVHREDGETVPAPSSTKGARESTTATQGHSGVIGEVETLLGQMESLLPPGGAEPDESSQAKIQELRRRIVDIIAVDDPIPKELPPQYIPTPETPTNDIRPTS</sequence>
<protein>
    <submittedName>
        <fullName evidence="3">Uncharacterized protein</fullName>
    </submittedName>
</protein>
<evidence type="ECO:0000256" key="1">
    <source>
        <dbReference type="SAM" id="MobiDB-lite"/>
    </source>
</evidence>
<dbReference type="EMBL" id="QPFP01000005">
    <property type="protein sequence ID" value="TEB36589.1"/>
    <property type="molecule type" value="Genomic_DNA"/>
</dbReference>
<keyword evidence="2" id="KW-1133">Transmembrane helix</keyword>
<feature type="transmembrane region" description="Helical" evidence="2">
    <location>
        <begin position="12"/>
        <end position="33"/>
    </location>
</feature>
<proteinExistence type="predicted"/>
<evidence type="ECO:0000313" key="3">
    <source>
        <dbReference type="EMBL" id="TEB36589.1"/>
    </source>
</evidence>
<comment type="caution">
    <text evidence="3">The sequence shown here is derived from an EMBL/GenBank/DDBJ whole genome shotgun (WGS) entry which is preliminary data.</text>
</comment>
<keyword evidence="4" id="KW-1185">Reference proteome</keyword>
<feature type="compositionally biased region" description="Polar residues" evidence="1">
    <location>
        <begin position="192"/>
        <end position="209"/>
    </location>
</feature>
<evidence type="ECO:0000313" key="4">
    <source>
        <dbReference type="Proteomes" id="UP000298030"/>
    </source>
</evidence>
<gene>
    <name evidence="3" type="ORF">FA13DRAFT_1705898</name>
</gene>
<organism evidence="3 4">
    <name type="scientific">Coprinellus micaceus</name>
    <name type="common">Glistening ink-cap mushroom</name>
    <name type="synonym">Coprinus micaceus</name>
    <dbReference type="NCBI Taxonomy" id="71717"/>
    <lineage>
        <taxon>Eukaryota</taxon>
        <taxon>Fungi</taxon>
        <taxon>Dikarya</taxon>
        <taxon>Basidiomycota</taxon>
        <taxon>Agaricomycotina</taxon>
        <taxon>Agaricomycetes</taxon>
        <taxon>Agaricomycetidae</taxon>
        <taxon>Agaricales</taxon>
        <taxon>Agaricineae</taxon>
        <taxon>Psathyrellaceae</taxon>
        <taxon>Coprinellus</taxon>
    </lineage>
</organism>
<dbReference type="Proteomes" id="UP000298030">
    <property type="component" value="Unassembled WGS sequence"/>
</dbReference>
<name>A0A4Y7TSR4_COPMI</name>
<feature type="compositionally biased region" description="Polar residues" evidence="1">
    <location>
        <begin position="273"/>
        <end position="282"/>
    </location>
</feature>